<dbReference type="GO" id="GO:0046872">
    <property type="term" value="F:metal ion binding"/>
    <property type="evidence" value="ECO:0007669"/>
    <property type="project" value="UniProtKB-KW"/>
</dbReference>
<keyword evidence="1" id="KW-0004">4Fe-4S</keyword>
<dbReference type="Gene3D" id="3.30.70.20">
    <property type="match status" value="2"/>
</dbReference>
<name>A0A7J3SM03_9CREN</name>
<dbReference type="CDD" id="cd10551">
    <property type="entry name" value="PsrB"/>
    <property type="match status" value="1"/>
</dbReference>
<sequence>MVRYGFLYDESKCIACLACVVACSTNNYEDHMSENIPNPYWGTLATNIRVVLKDQGRPEQLLLSCQQCERAPCVEVCPTGASYINKSTGLVEINYEKCIGCKACVTACPYNARWVDPIKMLPMKCMGEACKARVEKGEQPFCVAVCPAEARLFGDLDDPNSEISKKIASTKTTRLKEALGTEPKFYIVRG</sequence>
<organism evidence="6">
    <name type="scientific">Fervidicoccus fontis</name>
    <dbReference type="NCBI Taxonomy" id="683846"/>
    <lineage>
        <taxon>Archaea</taxon>
        <taxon>Thermoproteota</taxon>
        <taxon>Thermoprotei</taxon>
        <taxon>Fervidicoccales</taxon>
        <taxon>Fervidicoccaceae</taxon>
        <taxon>Fervidicoccus</taxon>
    </lineage>
</organism>
<dbReference type="PANTHER" id="PTHR43177:SF3">
    <property type="entry name" value="PROTEIN NRFC HOMOLOG"/>
    <property type="match status" value="1"/>
</dbReference>
<feature type="domain" description="4Fe-4S ferredoxin-type" evidence="5">
    <location>
        <begin position="89"/>
        <end position="118"/>
    </location>
</feature>
<keyword evidence="2" id="KW-0479">Metal-binding</keyword>
<dbReference type="SUPFAM" id="SSF54862">
    <property type="entry name" value="4Fe-4S ferredoxins"/>
    <property type="match status" value="1"/>
</dbReference>
<dbReference type="PANTHER" id="PTHR43177">
    <property type="entry name" value="PROTEIN NRFC"/>
    <property type="match status" value="1"/>
</dbReference>
<keyword evidence="3" id="KW-0408">Iron</keyword>
<dbReference type="GO" id="GO:0051539">
    <property type="term" value="F:4 iron, 4 sulfur cluster binding"/>
    <property type="evidence" value="ECO:0007669"/>
    <property type="project" value="UniProtKB-KW"/>
</dbReference>
<feature type="domain" description="4Fe-4S ferredoxin-type" evidence="5">
    <location>
        <begin position="56"/>
        <end position="87"/>
    </location>
</feature>
<dbReference type="EMBL" id="DTLS01000105">
    <property type="protein sequence ID" value="HGZ60305.1"/>
    <property type="molecule type" value="Genomic_DNA"/>
</dbReference>
<dbReference type="PROSITE" id="PS00198">
    <property type="entry name" value="4FE4S_FER_1"/>
    <property type="match status" value="1"/>
</dbReference>
<protein>
    <submittedName>
        <fullName evidence="6">4Fe-4S dicluster domain-containing protein</fullName>
    </submittedName>
</protein>
<evidence type="ECO:0000259" key="5">
    <source>
        <dbReference type="PROSITE" id="PS51379"/>
    </source>
</evidence>
<comment type="caution">
    <text evidence="6">The sequence shown here is derived from an EMBL/GenBank/DDBJ whole genome shotgun (WGS) entry which is preliminary data.</text>
</comment>
<dbReference type="InterPro" id="IPR050954">
    <property type="entry name" value="ET_IronSulfur_Cluster-Binding"/>
</dbReference>
<keyword evidence="4" id="KW-0411">Iron-sulfur</keyword>
<gene>
    <name evidence="6" type="ORF">ENW83_03760</name>
</gene>
<proteinExistence type="predicted"/>
<dbReference type="Pfam" id="PF13247">
    <property type="entry name" value="Fer4_11"/>
    <property type="match status" value="1"/>
</dbReference>
<dbReference type="InterPro" id="IPR017900">
    <property type="entry name" value="4Fe4S_Fe_S_CS"/>
</dbReference>
<reference evidence="6" key="1">
    <citation type="journal article" date="2020" name="mSystems">
        <title>Genome- and Community-Level Interaction Insights into Carbon Utilization and Element Cycling Functions of Hydrothermarchaeota in Hydrothermal Sediment.</title>
        <authorList>
            <person name="Zhou Z."/>
            <person name="Liu Y."/>
            <person name="Xu W."/>
            <person name="Pan J."/>
            <person name="Luo Z.H."/>
            <person name="Li M."/>
        </authorList>
    </citation>
    <scope>NUCLEOTIDE SEQUENCE [LARGE SCALE GENOMIC DNA]</scope>
    <source>
        <strain evidence="6">SpSt-885</strain>
    </source>
</reference>
<dbReference type="GO" id="GO:0016491">
    <property type="term" value="F:oxidoreductase activity"/>
    <property type="evidence" value="ECO:0007669"/>
    <property type="project" value="UniProtKB-ARBA"/>
</dbReference>
<dbReference type="InterPro" id="IPR017896">
    <property type="entry name" value="4Fe4S_Fe-S-bd"/>
</dbReference>
<dbReference type="PROSITE" id="PS51379">
    <property type="entry name" value="4FE4S_FER_2"/>
    <property type="match status" value="3"/>
</dbReference>
<evidence type="ECO:0000256" key="2">
    <source>
        <dbReference type="ARBA" id="ARBA00022723"/>
    </source>
</evidence>
<dbReference type="Pfam" id="PF00037">
    <property type="entry name" value="Fer4"/>
    <property type="match status" value="1"/>
</dbReference>
<dbReference type="AlphaFoldDB" id="A0A7J3SM03"/>
<evidence type="ECO:0000256" key="4">
    <source>
        <dbReference type="ARBA" id="ARBA00023014"/>
    </source>
</evidence>
<accession>A0A7J3SM03</accession>
<evidence type="ECO:0000256" key="1">
    <source>
        <dbReference type="ARBA" id="ARBA00022485"/>
    </source>
</evidence>
<evidence type="ECO:0000256" key="3">
    <source>
        <dbReference type="ARBA" id="ARBA00023004"/>
    </source>
</evidence>
<feature type="domain" description="4Fe-4S ferredoxin-type" evidence="5">
    <location>
        <begin position="4"/>
        <end position="35"/>
    </location>
</feature>
<evidence type="ECO:0000313" key="6">
    <source>
        <dbReference type="EMBL" id="HGZ60305.1"/>
    </source>
</evidence>